<dbReference type="PRINTS" id="PR00598">
    <property type="entry name" value="HTHMARR"/>
</dbReference>
<keyword evidence="7" id="KW-1185">Reference proteome</keyword>
<dbReference type="RefSeq" id="WP_382222396.1">
    <property type="nucleotide sequence ID" value="NZ_JBHTCA010000005.1"/>
</dbReference>
<evidence type="ECO:0000256" key="4">
    <source>
        <dbReference type="SAM" id="MobiDB-lite"/>
    </source>
</evidence>
<comment type="caution">
    <text evidence="6">The sequence shown here is derived from an EMBL/GenBank/DDBJ whole genome shotgun (WGS) entry which is preliminary data.</text>
</comment>
<dbReference type="PANTHER" id="PTHR33164">
    <property type="entry name" value="TRANSCRIPTIONAL REGULATOR, MARR FAMILY"/>
    <property type="match status" value="1"/>
</dbReference>
<keyword evidence="2" id="KW-0238">DNA-binding</keyword>
<dbReference type="PANTHER" id="PTHR33164:SF43">
    <property type="entry name" value="HTH-TYPE TRANSCRIPTIONAL REPRESSOR YETL"/>
    <property type="match status" value="1"/>
</dbReference>
<evidence type="ECO:0000259" key="5">
    <source>
        <dbReference type="PROSITE" id="PS50995"/>
    </source>
</evidence>
<protein>
    <submittedName>
        <fullName evidence="6">MarR family winged helix-turn-helix transcriptional regulator</fullName>
    </submittedName>
</protein>
<dbReference type="InterPro" id="IPR036390">
    <property type="entry name" value="WH_DNA-bd_sf"/>
</dbReference>
<dbReference type="InterPro" id="IPR039422">
    <property type="entry name" value="MarR/SlyA-like"/>
</dbReference>
<accession>A0ABW2QI64</accession>
<dbReference type="InterPro" id="IPR036388">
    <property type="entry name" value="WH-like_DNA-bd_sf"/>
</dbReference>
<evidence type="ECO:0000313" key="6">
    <source>
        <dbReference type="EMBL" id="MFC7409129.1"/>
    </source>
</evidence>
<reference evidence="7" key="1">
    <citation type="journal article" date="2019" name="Int. J. Syst. Evol. Microbiol.">
        <title>The Global Catalogue of Microorganisms (GCM) 10K type strain sequencing project: providing services to taxonomists for standard genome sequencing and annotation.</title>
        <authorList>
            <consortium name="The Broad Institute Genomics Platform"/>
            <consortium name="The Broad Institute Genome Sequencing Center for Infectious Disease"/>
            <person name="Wu L."/>
            <person name="Ma J."/>
        </authorList>
    </citation>
    <scope>NUCLEOTIDE SEQUENCE [LARGE SCALE GENOMIC DNA]</scope>
    <source>
        <strain evidence="7">CGMCC 1.12371</strain>
    </source>
</reference>
<dbReference type="SUPFAM" id="SSF46785">
    <property type="entry name" value="Winged helix' DNA-binding domain"/>
    <property type="match status" value="1"/>
</dbReference>
<sequence length="170" mass="18872">MELSSHTETSFETSPDSGALSGTDERQAVRLWLRLLGCTHRLEQALGQRLRRGFGTSLARFDYLAQLQHYPDGLRMKTLSRRLMVTGGNITGLTDQLLADGFVTREVDVKDRRSHIVRITPLGLATFECMAVAHRQWVGSLLAGVPEGDRRLLHHLLGGLAQSLDNLPAE</sequence>
<dbReference type="InterPro" id="IPR023187">
    <property type="entry name" value="Tscrpt_reg_MarR-type_CS"/>
</dbReference>
<gene>
    <name evidence="6" type="ORF">ACFQPB_09680</name>
</gene>
<dbReference type="SMART" id="SM00347">
    <property type="entry name" value="HTH_MARR"/>
    <property type="match status" value="1"/>
</dbReference>
<dbReference type="Gene3D" id="1.10.10.10">
    <property type="entry name" value="Winged helix-like DNA-binding domain superfamily/Winged helix DNA-binding domain"/>
    <property type="match status" value="1"/>
</dbReference>
<evidence type="ECO:0000256" key="2">
    <source>
        <dbReference type="ARBA" id="ARBA00023125"/>
    </source>
</evidence>
<proteinExistence type="predicted"/>
<name>A0ABW2QI64_9BURK</name>
<feature type="region of interest" description="Disordered" evidence="4">
    <location>
        <begin position="1"/>
        <end position="21"/>
    </location>
</feature>
<evidence type="ECO:0000256" key="1">
    <source>
        <dbReference type="ARBA" id="ARBA00023015"/>
    </source>
</evidence>
<dbReference type="PROSITE" id="PS01117">
    <property type="entry name" value="HTH_MARR_1"/>
    <property type="match status" value="1"/>
</dbReference>
<feature type="domain" description="HTH marR-type" evidence="5">
    <location>
        <begin position="28"/>
        <end position="162"/>
    </location>
</feature>
<keyword evidence="3" id="KW-0804">Transcription</keyword>
<keyword evidence="1" id="KW-0805">Transcription regulation</keyword>
<dbReference type="EMBL" id="JBHTCA010000005">
    <property type="protein sequence ID" value="MFC7409129.1"/>
    <property type="molecule type" value="Genomic_DNA"/>
</dbReference>
<evidence type="ECO:0000313" key="7">
    <source>
        <dbReference type="Proteomes" id="UP001596501"/>
    </source>
</evidence>
<dbReference type="Pfam" id="PF12802">
    <property type="entry name" value="MarR_2"/>
    <property type="match status" value="1"/>
</dbReference>
<feature type="compositionally biased region" description="Polar residues" evidence="4">
    <location>
        <begin position="1"/>
        <end position="16"/>
    </location>
</feature>
<dbReference type="InterPro" id="IPR000835">
    <property type="entry name" value="HTH_MarR-typ"/>
</dbReference>
<evidence type="ECO:0000256" key="3">
    <source>
        <dbReference type="ARBA" id="ARBA00023163"/>
    </source>
</evidence>
<dbReference type="Proteomes" id="UP001596501">
    <property type="component" value="Unassembled WGS sequence"/>
</dbReference>
<dbReference type="PROSITE" id="PS50995">
    <property type="entry name" value="HTH_MARR_2"/>
    <property type="match status" value="1"/>
</dbReference>
<organism evidence="6 7">
    <name type="scientific">Hydrogenophaga atypica</name>
    <dbReference type="NCBI Taxonomy" id="249409"/>
    <lineage>
        <taxon>Bacteria</taxon>
        <taxon>Pseudomonadati</taxon>
        <taxon>Pseudomonadota</taxon>
        <taxon>Betaproteobacteria</taxon>
        <taxon>Burkholderiales</taxon>
        <taxon>Comamonadaceae</taxon>
        <taxon>Hydrogenophaga</taxon>
    </lineage>
</organism>